<dbReference type="EMBL" id="JXTB01000387">
    <property type="protein sequence ID" value="PON42643.1"/>
    <property type="molecule type" value="Genomic_DNA"/>
</dbReference>
<dbReference type="Proteomes" id="UP000237105">
    <property type="component" value="Unassembled WGS sequence"/>
</dbReference>
<comment type="caution">
    <text evidence="1">The sequence shown here is derived from an EMBL/GenBank/DDBJ whole genome shotgun (WGS) entry which is preliminary data.</text>
</comment>
<name>A0A2P5B1I6_PARAD</name>
<keyword evidence="2" id="KW-1185">Reference proteome</keyword>
<gene>
    <name evidence="1" type="ORF">PanWU01x14_280370</name>
</gene>
<sequence length="64" mass="6963">MAYTVLLMCAKPMAWHLNTSNQLSLASKLHKTASCLLLHAGPIPFRAYWAAKPGFMACPASRAC</sequence>
<evidence type="ECO:0000313" key="1">
    <source>
        <dbReference type="EMBL" id="PON42643.1"/>
    </source>
</evidence>
<protein>
    <submittedName>
        <fullName evidence="1">Uncharacterized protein</fullName>
    </submittedName>
</protein>
<proteinExistence type="predicted"/>
<accession>A0A2P5B1I6</accession>
<reference evidence="2" key="1">
    <citation type="submission" date="2016-06" db="EMBL/GenBank/DDBJ databases">
        <title>Parallel loss of symbiosis genes in relatives of nitrogen-fixing non-legume Parasponia.</title>
        <authorList>
            <person name="Van Velzen R."/>
            <person name="Holmer R."/>
            <person name="Bu F."/>
            <person name="Rutten L."/>
            <person name="Van Zeijl A."/>
            <person name="Liu W."/>
            <person name="Santuari L."/>
            <person name="Cao Q."/>
            <person name="Sharma T."/>
            <person name="Shen D."/>
            <person name="Roswanjaya Y."/>
            <person name="Wardhani T."/>
            <person name="Kalhor M.S."/>
            <person name="Jansen J."/>
            <person name="Van den Hoogen J."/>
            <person name="Gungor B."/>
            <person name="Hartog M."/>
            <person name="Hontelez J."/>
            <person name="Verver J."/>
            <person name="Yang W.-C."/>
            <person name="Schijlen E."/>
            <person name="Repin R."/>
            <person name="Schilthuizen M."/>
            <person name="Schranz E."/>
            <person name="Heidstra R."/>
            <person name="Miyata K."/>
            <person name="Fedorova E."/>
            <person name="Kohlen W."/>
            <person name="Bisseling T."/>
            <person name="Smit S."/>
            <person name="Geurts R."/>
        </authorList>
    </citation>
    <scope>NUCLEOTIDE SEQUENCE [LARGE SCALE GENOMIC DNA]</scope>
    <source>
        <strain evidence="2">cv. WU1-14</strain>
    </source>
</reference>
<dbReference type="AlphaFoldDB" id="A0A2P5B1I6"/>
<organism evidence="1 2">
    <name type="scientific">Parasponia andersonii</name>
    <name type="common">Sponia andersonii</name>
    <dbReference type="NCBI Taxonomy" id="3476"/>
    <lineage>
        <taxon>Eukaryota</taxon>
        <taxon>Viridiplantae</taxon>
        <taxon>Streptophyta</taxon>
        <taxon>Embryophyta</taxon>
        <taxon>Tracheophyta</taxon>
        <taxon>Spermatophyta</taxon>
        <taxon>Magnoliopsida</taxon>
        <taxon>eudicotyledons</taxon>
        <taxon>Gunneridae</taxon>
        <taxon>Pentapetalae</taxon>
        <taxon>rosids</taxon>
        <taxon>fabids</taxon>
        <taxon>Rosales</taxon>
        <taxon>Cannabaceae</taxon>
        <taxon>Parasponia</taxon>
    </lineage>
</organism>
<evidence type="ECO:0000313" key="2">
    <source>
        <dbReference type="Proteomes" id="UP000237105"/>
    </source>
</evidence>